<evidence type="ECO:0000256" key="1">
    <source>
        <dbReference type="SAM" id="Phobius"/>
    </source>
</evidence>
<evidence type="ECO:0000313" key="2">
    <source>
        <dbReference type="Proteomes" id="UP000095283"/>
    </source>
</evidence>
<reference evidence="3" key="1">
    <citation type="submission" date="2016-11" db="UniProtKB">
        <authorList>
            <consortium name="WormBaseParasite"/>
        </authorList>
    </citation>
    <scope>IDENTIFICATION</scope>
</reference>
<keyword evidence="2" id="KW-1185">Reference proteome</keyword>
<keyword evidence="1" id="KW-0472">Membrane</keyword>
<feature type="transmembrane region" description="Helical" evidence="1">
    <location>
        <begin position="28"/>
        <end position="48"/>
    </location>
</feature>
<keyword evidence="1" id="KW-0812">Transmembrane</keyword>
<keyword evidence="1" id="KW-1133">Transmembrane helix</keyword>
<evidence type="ECO:0000313" key="3">
    <source>
        <dbReference type="WBParaSite" id="Hba_09981"/>
    </source>
</evidence>
<sequence length="94" mass="11205">MYSQQEPYPCAENDEVYFAYFKFLKVDFLLSLYFAFGNYFYILFYLSVSEQLRFFAALKGIRDEQLDKVFSPTIILHKNFFNVPFSAVMGLKIF</sequence>
<organism evidence="2 3">
    <name type="scientific">Heterorhabditis bacteriophora</name>
    <name type="common">Entomopathogenic nematode worm</name>
    <dbReference type="NCBI Taxonomy" id="37862"/>
    <lineage>
        <taxon>Eukaryota</taxon>
        <taxon>Metazoa</taxon>
        <taxon>Ecdysozoa</taxon>
        <taxon>Nematoda</taxon>
        <taxon>Chromadorea</taxon>
        <taxon>Rhabditida</taxon>
        <taxon>Rhabditina</taxon>
        <taxon>Rhabditomorpha</taxon>
        <taxon>Strongyloidea</taxon>
        <taxon>Heterorhabditidae</taxon>
        <taxon>Heterorhabditis</taxon>
    </lineage>
</organism>
<dbReference type="WBParaSite" id="Hba_09981">
    <property type="protein sequence ID" value="Hba_09981"/>
    <property type="gene ID" value="Hba_09981"/>
</dbReference>
<name>A0A1I7WXM1_HETBA</name>
<dbReference type="AlphaFoldDB" id="A0A1I7WXM1"/>
<protein>
    <submittedName>
        <fullName evidence="3">Uncharacterized protein</fullName>
    </submittedName>
</protein>
<accession>A0A1I7WXM1</accession>
<proteinExistence type="predicted"/>
<dbReference type="Proteomes" id="UP000095283">
    <property type="component" value="Unplaced"/>
</dbReference>